<organism evidence="1 2">
    <name type="scientific">Acorus gramineus</name>
    <name type="common">Dwarf sweet flag</name>
    <dbReference type="NCBI Taxonomy" id="55184"/>
    <lineage>
        <taxon>Eukaryota</taxon>
        <taxon>Viridiplantae</taxon>
        <taxon>Streptophyta</taxon>
        <taxon>Embryophyta</taxon>
        <taxon>Tracheophyta</taxon>
        <taxon>Spermatophyta</taxon>
        <taxon>Magnoliopsida</taxon>
        <taxon>Liliopsida</taxon>
        <taxon>Acoraceae</taxon>
        <taxon>Acorus</taxon>
    </lineage>
</organism>
<evidence type="ECO:0000313" key="1">
    <source>
        <dbReference type="EMBL" id="KAK1257489.1"/>
    </source>
</evidence>
<name>A0AAV8ZYD3_ACOGR</name>
<protein>
    <recommendedName>
        <fullName evidence="3">Alpha/beta hydrolase</fullName>
    </recommendedName>
</protein>
<comment type="caution">
    <text evidence="1">The sequence shown here is derived from an EMBL/GenBank/DDBJ whole genome shotgun (WGS) entry which is preliminary data.</text>
</comment>
<sequence length="64" mass="7089">MQRAQLRMARYHYYGSKAHINAYAIPDVKADQGTSSSIFLLNGFTGSQIDLNAIQAGWEVSNLV</sequence>
<reference evidence="1" key="2">
    <citation type="submission" date="2023-06" db="EMBL/GenBank/DDBJ databases">
        <authorList>
            <person name="Ma L."/>
            <person name="Liu K.-W."/>
            <person name="Li Z."/>
            <person name="Hsiao Y.-Y."/>
            <person name="Qi Y."/>
            <person name="Fu T."/>
            <person name="Tang G."/>
            <person name="Zhang D."/>
            <person name="Sun W.-H."/>
            <person name="Liu D.-K."/>
            <person name="Li Y."/>
            <person name="Chen G.-Z."/>
            <person name="Liu X.-D."/>
            <person name="Liao X.-Y."/>
            <person name="Jiang Y.-T."/>
            <person name="Yu X."/>
            <person name="Hao Y."/>
            <person name="Huang J."/>
            <person name="Zhao X.-W."/>
            <person name="Ke S."/>
            <person name="Chen Y.-Y."/>
            <person name="Wu W.-L."/>
            <person name="Hsu J.-L."/>
            <person name="Lin Y.-F."/>
            <person name="Huang M.-D."/>
            <person name="Li C.-Y."/>
            <person name="Huang L."/>
            <person name="Wang Z.-W."/>
            <person name="Zhao X."/>
            <person name="Zhong W.-Y."/>
            <person name="Peng D.-H."/>
            <person name="Ahmad S."/>
            <person name="Lan S."/>
            <person name="Zhang J.-S."/>
            <person name="Tsai W.-C."/>
            <person name="Van De Peer Y."/>
            <person name="Liu Z.-J."/>
        </authorList>
    </citation>
    <scope>NUCLEOTIDE SEQUENCE</scope>
    <source>
        <strain evidence="1">SCP</strain>
        <tissue evidence="1">Leaves</tissue>
    </source>
</reference>
<reference evidence="1" key="1">
    <citation type="journal article" date="2023" name="Nat. Commun.">
        <title>Diploid and tetraploid genomes of Acorus and the evolution of monocots.</title>
        <authorList>
            <person name="Ma L."/>
            <person name="Liu K.W."/>
            <person name="Li Z."/>
            <person name="Hsiao Y.Y."/>
            <person name="Qi Y."/>
            <person name="Fu T."/>
            <person name="Tang G.D."/>
            <person name="Zhang D."/>
            <person name="Sun W.H."/>
            <person name="Liu D.K."/>
            <person name="Li Y."/>
            <person name="Chen G.Z."/>
            <person name="Liu X.D."/>
            <person name="Liao X.Y."/>
            <person name="Jiang Y.T."/>
            <person name="Yu X."/>
            <person name="Hao Y."/>
            <person name="Huang J."/>
            <person name="Zhao X.W."/>
            <person name="Ke S."/>
            <person name="Chen Y.Y."/>
            <person name="Wu W.L."/>
            <person name="Hsu J.L."/>
            <person name="Lin Y.F."/>
            <person name="Huang M.D."/>
            <person name="Li C.Y."/>
            <person name="Huang L."/>
            <person name="Wang Z.W."/>
            <person name="Zhao X."/>
            <person name="Zhong W.Y."/>
            <person name="Peng D.H."/>
            <person name="Ahmad S."/>
            <person name="Lan S."/>
            <person name="Zhang J.S."/>
            <person name="Tsai W.C."/>
            <person name="Van de Peer Y."/>
            <person name="Liu Z.J."/>
        </authorList>
    </citation>
    <scope>NUCLEOTIDE SEQUENCE</scope>
    <source>
        <strain evidence="1">SCP</strain>
    </source>
</reference>
<evidence type="ECO:0008006" key="3">
    <source>
        <dbReference type="Google" id="ProtNLM"/>
    </source>
</evidence>
<keyword evidence="2" id="KW-1185">Reference proteome</keyword>
<accession>A0AAV8ZYD3</accession>
<dbReference type="EMBL" id="JAUJYN010000041">
    <property type="protein sequence ID" value="KAK1257489.1"/>
    <property type="molecule type" value="Genomic_DNA"/>
</dbReference>
<proteinExistence type="predicted"/>
<dbReference type="AlphaFoldDB" id="A0AAV8ZYD3"/>
<evidence type="ECO:0000313" key="2">
    <source>
        <dbReference type="Proteomes" id="UP001179952"/>
    </source>
</evidence>
<dbReference type="Proteomes" id="UP001179952">
    <property type="component" value="Unassembled WGS sequence"/>
</dbReference>
<gene>
    <name evidence="1" type="ORF">QJS04_geneDACA023111</name>
</gene>